<feature type="transmembrane region" description="Helical" evidence="8">
    <location>
        <begin position="9"/>
        <end position="29"/>
    </location>
</feature>
<dbReference type="InterPro" id="IPR036291">
    <property type="entry name" value="NAD(P)-bd_dom_sf"/>
</dbReference>
<keyword evidence="6 7" id="KW-0456">Lyase</keyword>
<protein>
    <recommendedName>
        <fullName evidence="4 7">dTDP-glucose 4,6-dehydratase</fullName>
        <ecNumber evidence="4 7">4.2.1.46</ecNumber>
    </recommendedName>
</protein>
<keyword evidence="5" id="KW-0520">NAD</keyword>
<dbReference type="GO" id="GO:0009225">
    <property type="term" value="P:nucleotide-sugar metabolic process"/>
    <property type="evidence" value="ECO:0007669"/>
    <property type="project" value="InterPro"/>
</dbReference>
<evidence type="ECO:0000313" key="12">
    <source>
        <dbReference type="Proteomes" id="UP000273778"/>
    </source>
</evidence>
<evidence type="ECO:0000256" key="8">
    <source>
        <dbReference type="SAM" id="Phobius"/>
    </source>
</evidence>
<dbReference type="InterPro" id="IPR016040">
    <property type="entry name" value="NAD(P)-bd_dom"/>
</dbReference>
<comment type="similarity">
    <text evidence="3 7">Belongs to the NAD(P)-dependent epimerase/dehydratase family. dTDP-glucose dehydratase subfamily.</text>
</comment>
<evidence type="ECO:0000256" key="7">
    <source>
        <dbReference type="RuleBase" id="RU004473"/>
    </source>
</evidence>
<comment type="cofactor">
    <cofactor evidence="2 7">
        <name>NAD(+)</name>
        <dbReference type="ChEBI" id="CHEBI:57540"/>
    </cofactor>
</comment>
<keyword evidence="12" id="KW-1185">Reference proteome</keyword>
<evidence type="ECO:0000256" key="1">
    <source>
        <dbReference type="ARBA" id="ARBA00001539"/>
    </source>
</evidence>
<evidence type="ECO:0000313" key="13">
    <source>
        <dbReference type="Proteomes" id="UP000278855"/>
    </source>
</evidence>
<evidence type="ECO:0000313" key="10">
    <source>
        <dbReference type="EMBL" id="AZG35538.1"/>
    </source>
</evidence>
<evidence type="ECO:0000256" key="2">
    <source>
        <dbReference type="ARBA" id="ARBA00001911"/>
    </source>
</evidence>
<dbReference type="EMBL" id="RKKB01000018">
    <property type="protein sequence ID" value="RPA23333.1"/>
    <property type="molecule type" value="Genomic_DNA"/>
</dbReference>
<dbReference type="Gene3D" id="3.90.25.10">
    <property type="entry name" value="UDP-galactose 4-epimerase, domain 1"/>
    <property type="match status" value="1"/>
</dbReference>
<proteinExistence type="inferred from homology"/>
<dbReference type="CDD" id="cd05246">
    <property type="entry name" value="dTDP_GD_SDR_e"/>
    <property type="match status" value="1"/>
</dbReference>
<dbReference type="KEGG" id="spsr:EGC80_11890"/>
<dbReference type="PANTHER" id="PTHR43000">
    <property type="entry name" value="DTDP-D-GLUCOSE 4,6-DEHYDRATASE-RELATED"/>
    <property type="match status" value="1"/>
</dbReference>
<evidence type="ECO:0000256" key="3">
    <source>
        <dbReference type="ARBA" id="ARBA00008178"/>
    </source>
</evidence>
<dbReference type="Proteomes" id="UP000278855">
    <property type="component" value="Unassembled WGS sequence"/>
</dbReference>
<reference evidence="11" key="3">
    <citation type="submission" date="2018-11" db="EMBL/GenBank/DDBJ databases">
        <authorList>
            <person name="Hwang Y.J."/>
            <person name="Hwang C.Y."/>
        </authorList>
    </citation>
    <scope>NUCLEOTIDE SEQUENCE</scope>
    <source>
        <strain evidence="11">R106</strain>
    </source>
</reference>
<dbReference type="OrthoDB" id="9803010at2"/>
<dbReference type="EC" id="4.2.1.46" evidence="4 7"/>
<evidence type="ECO:0000259" key="9">
    <source>
        <dbReference type="Pfam" id="PF16363"/>
    </source>
</evidence>
<evidence type="ECO:0000256" key="4">
    <source>
        <dbReference type="ARBA" id="ARBA00011990"/>
    </source>
</evidence>
<dbReference type="AlphaFoldDB" id="A0A3N4DBQ1"/>
<gene>
    <name evidence="11" type="primary">rfbB</name>
    <name evidence="11" type="ORF">EGC77_19085</name>
    <name evidence="10" type="ORF">EGC80_11890</name>
</gene>
<reference evidence="13" key="2">
    <citation type="submission" date="2018-11" db="EMBL/GenBank/DDBJ databases">
        <title>Shewanella sp. R106.</title>
        <authorList>
            <person name="Hwang Y.J."/>
            <person name="Hwang C.Y."/>
        </authorList>
    </citation>
    <scope>NUCLEOTIDE SEQUENCE [LARGE SCALE GENOMIC DNA]</scope>
    <source>
        <strain evidence="13">R106</strain>
    </source>
</reference>
<keyword evidence="8" id="KW-0472">Membrane</keyword>
<dbReference type="Proteomes" id="UP000273778">
    <property type="component" value="Chromosome"/>
</dbReference>
<keyword evidence="8" id="KW-0812">Transmembrane</keyword>
<dbReference type="SUPFAM" id="SSF51735">
    <property type="entry name" value="NAD(P)-binding Rossmann-fold domains"/>
    <property type="match status" value="1"/>
</dbReference>
<sequence length="343" mass="38470">MTHRNEQALAILITGGCGFIGSALIRFIINFTHHSVINIDKLTYAADPSSLKMLNQSQRYHFIEGDICDAQLLTQVFNRFQPDAVMHLAAETHVDRSISGPAEFIQTNIVGTYQLLEASRQFYNGLLSAKAARFRFHHISTDEVFGDLPGTGFFNEQSAYAPSSPYSASKASSDHLVKAWYRTYGLPILISYCSNNYGPYQHPEKLIPLTIIRAIAGEQIPIYGNGLQIRDWLYVDDHVEALLTILTLGNVGETYTVGGNNEQTNIEVVRSICAHLSQLLPDHRLASGNGFTSLIEHIEDRPGHDRRYAIDASKLATTLNWTPKHTFFNGLYRTVQWYLAHVQ</sequence>
<dbReference type="RefSeq" id="WP_124013952.1">
    <property type="nucleotide sequence ID" value="NZ_CP034073.1"/>
</dbReference>
<dbReference type="Gene3D" id="3.40.50.720">
    <property type="entry name" value="NAD(P)-binding Rossmann-like Domain"/>
    <property type="match status" value="1"/>
</dbReference>
<evidence type="ECO:0000256" key="5">
    <source>
        <dbReference type="ARBA" id="ARBA00023027"/>
    </source>
</evidence>
<dbReference type="EMBL" id="CP034073">
    <property type="protein sequence ID" value="AZG35538.1"/>
    <property type="molecule type" value="Genomic_DNA"/>
</dbReference>
<accession>A0A3N4DBQ1</accession>
<organism evidence="11 13">
    <name type="scientific">Shewanella psychromarinicola</name>
    <dbReference type="NCBI Taxonomy" id="2487742"/>
    <lineage>
        <taxon>Bacteria</taxon>
        <taxon>Pseudomonadati</taxon>
        <taxon>Pseudomonadota</taxon>
        <taxon>Gammaproteobacteria</taxon>
        <taxon>Alteromonadales</taxon>
        <taxon>Shewanellaceae</taxon>
        <taxon>Shewanella</taxon>
    </lineage>
</organism>
<evidence type="ECO:0000256" key="6">
    <source>
        <dbReference type="ARBA" id="ARBA00023239"/>
    </source>
</evidence>
<comment type="catalytic activity">
    <reaction evidence="1 7">
        <text>dTDP-alpha-D-glucose = dTDP-4-dehydro-6-deoxy-alpha-D-glucose + H2O</text>
        <dbReference type="Rhea" id="RHEA:17221"/>
        <dbReference type="ChEBI" id="CHEBI:15377"/>
        <dbReference type="ChEBI" id="CHEBI:57477"/>
        <dbReference type="ChEBI" id="CHEBI:57649"/>
        <dbReference type="EC" id="4.2.1.46"/>
    </reaction>
</comment>
<dbReference type="NCBIfam" id="TIGR01181">
    <property type="entry name" value="dTDP_gluc_dehyt"/>
    <property type="match status" value="1"/>
</dbReference>
<dbReference type="Pfam" id="PF16363">
    <property type="entry name" value="GDP_Man_Dehyd"/>
    <property type="match status" value="1"/>
</dbReference>
<evidence type="ECO:0000313" key="11">
    <source>
        <dbReference type="EMBL" id="RPA23333.1"/>
    </source>
</evidence>
<dbReference type="PROSITE" id="PS51257">
    <property type="entry name" value="PROKAR_LIPOPROTEIN"/>
    <property type="match status" value="1"/>
</dbReference>
<keyword evidence="8" id="KW-1133">Transmembrane helix</keyword>
<reference evidence="10 12" key="1">
    <citation type="submission" date="2018-11" db="EMBL/GenBank/DDBJ databases">
        <title>Shewanella sp. M2.</title>
        <authorList>
            <person name="Hwang Y.J."/>
            <person name="Hwang C.Y."/>
        </authorList>
    </citation>
    <scope>NUCLEOTIDE SEQUENCE [LARGE SCALE GENOMIC DNA]</scope>
    <source>
        <strain evidence="10 12">M2</strain>
    </source>
</reference>
<feature type="domain" description="NAD(P)-binding" evidence="9">
    <location>
        <begin position="12"/>
        <end position="332"/>
    </location>
</feature>
<dbReference type="InterPro" id="IPR005888">
    <property type="entry name" value="dTDP_Gluc_deHydtase"/>
</dbReference>
<dbReference type="GO" id="GO:0008460">
    <property type="term" value="F:dTDP-glucose 4,6-dehydratase activity"/>
    <property type="evidence" value="ECO:0007669"/>
    <property type="project" value="UniProtKB-EC"/>
</dbReference>
<name>A0A3N4DBQ1_9GAMM</name>